<sequence length="77" mass="8779">MTLRFLFAFIQPPPSYASPLLFAGLEVPSDESKAEFASSTTIHRSILRPLSKLHRMDTQRLLHQHLFCSVKISELPQ</sequence>
<name>A0A6A6HLL7_VIRVR</name>
<organism evidence="1 2">
    <name type="scientific">Viridothelium virens</name>
    <name type="common">Speckled blister lichen</name>
    <name type="synonym">Trypethelium virens</name>
    <dbReference type="NCBI Taxonomy" id="1048519"/>
    <lineage>
        <taxon>Eukaryota</taxon>
        <taxon>Fungi</taxon>
        <taxon>Dikarya</taxon>
        <taxon>Ascomycota</taxon>
        <taxon>Pezizomycotina</taxon>
        <taxon>Dothideomycetes</taxon>
        <taxon>Dothideomycetes incertae sedis</taxon>
        <taxon>Trypetheliales</taxon>
        <taxon>Trypetheliaceae</taxon>
        <taxon>Viridothelium</taxon>
    </lineage>
</organism>
<dbReference type="EMBL" id="ML991775">
    <property type="protein sequence ID" value="KAF2238719.1"/>
    <property type="molecule type" value="Genomic_DNA"/>
</dbReference>
<dbReference type="Proteomes" id="UP000800092">
    <property type="component" value="Unassembled WGS sequence"/>
</dbReference>
<protein>
    <submittedName>
        <fullName evidence="1">Uncharacterized protein</fullName>
    </submittedName>
</protein>
<proteinExistence type="predicted"/>
<evidence type="ECO:0000313" key="2">
    <source>
        <dbReference type="Proteomes" id="UP000800092"/>
    </source>
</evidence>
<reference evidence="1" key="1">
    <citation type="journal article" date="2020" name="Stud. Mycol.">
        <title>101 Dothideomycetes genomes: a test case for predicting lifestyles and emergence of pathogens.</title>
        <authorList>
            <person name="Haridas S."/>
            <person name="Albert R."/>
            <person name="Binder M."/>
            <person name="Bloem J."/>
            <person name="Labutti K."/>
            <person name="Salamov A."/>
            <person name="Andreopoulos B."/>
            <person name="Baker S."/>
            <person name="Barry K."/>
            <person name="Bills G."/>
            <person name="Bluhm B."/>
            <person name="Cannon C."/>
            <person name="Castanera R."/>
            <person name="Culley D."/>
            <person name="Daum C."/>
            <person name="Ezra D."/>
            <person name="Gonzalez J."/>
            <person name="Henrissat B."/>
            <person name="Kuo A."/>
            <person name="Liang C."/>
            <person name="Lipzen A."/>
            <person name="Lutzoni F."/>
            <person name="Magnuson J."/>
            <person name="Mondo S."/>
            <person name="Nolan M."/>
            <person name="Ohm R."/>
            <person name="Pangilinan J."/>
            <person name="Park H.-J."/>
            <person name="Ramirez L."/>
            <person name="Alfaro M."/>
            <person name="Sun H."/>
            <person name="Tritt A."/>
            <person name="Yoshinaga Y."/>
            <person name="Zwiers L.-H."/>
            <person name="Turgeon B."/>
            <person name="Goodwin S."/>
            <person name="Spatafora J."/>
            <person name="Crous P."/>
            <person name="Grigoriev I."/>
        </authorList>
    </citation>
    <scope>NUCLEOTIDE SEQUENCE</scope>
    <source>
        <strain evidence="1">Tuck. ex Michener</strain>
    </source>
</reference>
<dbReference type="AlphaFoldDB" id="A0A6A6HLL7"/>
<keyword evidence="2" id="KW-1185">Reference proteome</keyword>
<gene>
    <name evidence="1" type="ORF">EV356DRAFT_269544</name>
</gene>
<accession>A0A6A6HLL7</accession>
<evidence type="ECO:0000313" key="1">
    <source>
        <dbReference type="EMBL" id="KAF2238719.1"/>
    </source>
</evidence>